<dbReference type="EMBL" id="LT553525">
    <property type="protein sequence ID" value="SAM01298.1"/>
    <property type="molecule type" value="Genomic_DNA"/>
</dbReference>
<dbReference type="Gene3D" id="1.10.10.60">
    <property type="entry name" value="Homeodomain-like"/>
    <property type="match status" value="1"/>
</dbReference>
<dbReference type="SMART" id="SM00389">
    <property type="entry name" value="HOX"/>
    <property type="match status" value="1"/>
</dbReference>
<dbReference type="InParanoid" id="A0A168NVR2"/>
<accession>A0A168NVR2</accession>
<evidence type="ECO:0000313" key="8">
    <source>
        <dbReference type="Proteomes" id="UP000078561"/>
    </source>
</evidence>
<protein>
    <recommendedName>
        <fullName evidence="6">Homeobox domain-containing protein</fullName>
    </recommendedName>
</protein>
<dbReference type="Pfam" id="PF05920">
    <property type="entry name" value="Homeobox_KN"/>
    <property type="match status" value="1"/>
</dbReference>
<gene>
    <name evidence="7" type="primary">ABSGL_07039.1 scaffold 8715</name>
</gene>
<comment type="subcellular location">
    <subcellularLocation>
        <location evidence="4">Nucleus</location>
    </subcellularLocation>
</comment>
<feature type="region of interest" description="Disordered" evidence="5">
    <location>
        <begin position="284"/>
        <end position="307"/>
    </location>
</feature>
<proteinExistence type="predicted"/>
<dbReference type="AlphaFoldDB" id="A0A168NVR2"/>
<evidence type="ECO:0000313" key="7">
    <source>
        <dbReference type="EMBL" id="SAM01298.1"/>
    </source>
</evidence>
<feature type="DNA-binding region" description="Homeobox" evidence="4">
    <location>
        <begin position="205"/>
        <end position="267"/>
    </location>
</feature>
<dbReference type="InterPro" id="IPR009057">
    <property type="entry name" value="Homeodomain-like_sf"/>
</dbReference>
<evidence type="ECO:0000256" key="3">
    <source>
        <dbReference type="ARBA" id="ARBA00023242"/>
    </source>
</evidence>
<keyword evidence="8" id="KW-1185">Reference proteome</keyword>
<feature type="domain" description="Homeobox" evidence="6">
    <location>
        <begin position="203"/>
        <end position="266"/>
    </location>
</feature>
<evidence type="ECO:0000256" key="2">
    <source>
        <dbReference type="ARBA" id="ARBA00023155"/>
    </source>
</evidence>
<dbReference type="OrthoDB" id="10056939at2759"/>
<dbReference type="InterPro" id="IPR001356">
    <property type="entry name" value="HD"/>
</dbReference>
<keyword evidence="2 4" id="KW-0371">Homeobox</keyword>
<dbReference type="Proteomes" id="UP000078561">
    <property type="component" value="Unassembled WGS sequence"/>
</dbReference>
<evidence type="ECO:0000256" key="1">
    <source>
        <dbReference type="ARBA" id="ARBA00023125"/>
    </source>
</evidence>
<dbReference type="SUPFAM" id="SSF46689">
    <property type="entry name" value="Homeodomain-like"/>
    <property type="match status" value="1"/>
</dbReference>
<evidence type="ECO:0000256" key="4">
    <source>
        <dbReference type="PROSITE-ProRule" id="PRU00108"/>
    </source>
</evidence>
<keyword evidence="3 4" id="KW-0539">Nucleus</keyword>
<dbReference type="InterPro" id="IPR008422">
    <property type="entry name" value="KN_HD"/>
</dbReference>
<sequence>MLNRNAQWWAHQEKITQTTLSDMLASSSTSSTSSNSSSDSNDSIATTPTTASTMMSMSTLMISPPYSSVQASSPLITPMEPKTDMPPPPLYQTRRSFDTTYQSYHQKQFNRSHRHSTAGIYHHHQQAEPPFILTSSASASTPSKSSTSLASPILNDPYSISSSYDRSHLLDTEKNDYYDDSESTNLSAIPLPSGHTTFDTKLGLKKRRRGNLPKHVTEYLKGWLLQHKKHPYPTERQKLELAQRTGLAVNQISNWFINARRRILQPMLETEQLFAKQQQHHYSHSRFLSSNLGNPTNPSTSALATTEDKKRRQLDIYAYHGFTDATHDTQGWSVRRTKLPNIEIPEKDQHIFATGH</sequence>
<dbReference type="GO" id="GO:0003677">
    <property type="term" value="F:DNA binding"/>
    <property type="evidence" value="ECO:0007669"/>
    <property type="project" value="UniProtKB-UniRule"/>
</dbReference>
<dbReference type="OMA" id="HHEESCT"/>
<dbReference type="CDD" id="cd00086">
    <property type="entry name" value="homeodomain"/>
    <property type="match status" value="1"/>
</dbReference>
<evidence type="ECO:0000256" key="5">
    <source>
        <dbReference type="SAM" id="MobiDB-lite"/>
    </source>
</evidence>
<reference evidence="7" key="1">
    <citation type="submission" date="2016-04" db="EMBL/GenBank/DDBJ databases">
        <authorList>
            <person name="Evans L.H."/>
            <person name="Alamgir A."/>
            <person name="Owens N."/>
            <person name="Weber N.D."/>
            <person name="Virtaneva K."/>
            <person name="Barbian K."/>
            <person name="Babar A."/>
            <person name="Rosenke K."/>
        </authorList>
    </citation>
    <scope>NUCLEOTIDE SEQUENCE [LARGE SCALE GENOMIC DNA]</scope>
    <source>
        <strain evidence="7">CBS 101.48</strain>
    </source>
</reference>
<dbReference type="PANTHER" id="PTHR11850">
    <property type="entry name" value="HOMEOBOX PROTEIN TRANSCRIPTION FACTORS"/>
    <property type="match status" value="1"/>
</dbReference>
<dbReference type="InterPro" id="IPR050224">
    <property type="entry name" value="TALE_homeobox"/>
</dbReference>
<keyword evidence="1 4" id="KW-0238">DNA-binding</keyword>
<feature type="region of interest" description="Disordered" evidence="5">
    <location>
        <begin position="21"/>
        <end position="48"/>
    </location>
</feature>
<organism evidence="7">
    <name type="scientific">Absidia glauca</name>
    <name type="common">Pin mould</name>
    <dbReference type="NCBI Taxonomy" id="4829"/>
    <lineage>
        <taxon>Eukaryota</taxon>
        <taxon>Fungi</taxon>
        <taxon>Fungi incertae sedis</taxon>
        <taxon>Mucoromycota</taxon>
        <taxon>Mucoromycotina</taxon>
        <taxon>Mucoromycetes</taxon>
        <taxon>Mucorales</taxon>
        <taxon>Cunninghamellaceae</taxon>
        <taxon>Absidia</taxon>
    </lineage>
</organism>
<dbReference type="GO" id="GO:0005634">
    <property type="term" value="C:nucleus"/>
    <property type="evidence" value="ECO:0007669"/>
    <property type="project" value="UniProtKB-SubCell"/>
</dbReference>
<feature type="compositionally biased region" description="Polar residues" evidence="5">
    <location>
        <begin position="286"/>
        <end position="304"/>
    </location>
</feature>
<dbReference type="STRING" id="4829.A0A168NVR2"/>
<dbReference type="GO" id="GO:0006355">
    <property type="term" value="P:regulation of DNA-templated transcription"/>
    <property type="evidence" value="ECO:0007669"/>
    <property type="project" value="InterPro"/>
</dbReference>
<feature type="compositionally biased region" description="Low complexity" evidence="5">
    <location>
        <begin position="26"/>
        <end position="48"/>
    </location>
</feature>
<evidence type="ECO:0000259" key="6">
    <source>
        <dbReference type="PROSITE" id="PS50071"/>
    </source>
</evidence>
<dbReference type="PROSITE" id="PS50071">
    <property type="entry name" value="HOMEOBOX_2"/>
    <property type="match status" value="1"/>
</dbReference>
<name>A0A168NVR2_ABSGL</name>